<protein>
    <submittedName>
        <fullName evidence="1">Uncharacterized protein</fullName>
    </submittedName>
</protein>
<evidence type="ECO:0000313" key="2">
    <source>
        <dbReference type="Proteomes" id="UP001075354"/>
    </source>
</evidence>
<gene>
    <name evidence="1" type="ORF">ONE63_011094</name>
</gene>
<comment type="caution">
    <text evidence="1">The sequence shown here is derived from an EMBL/GenBank/DDBJ whole genome shotgun (WGS) entry which is preliminary data.</text>
</comment>
<sequence>MAELVFKMERFDRSDSLLSDFSSKVPLVIHSSSSFFSSPTSCLDLLGQRS</sequence>
<evidence type="ECO:0000313" key="1">
    <source>
        <dbReference type="EMBL" id="KAJ1524610.1"/>
    </source>
</evidence>
<dbReference type="Proteomes" id="UP001075354">
    <property type="component" value="Chromosome 9"/>
</dbReference>
<dbReference type="AlphaFoldDB" id="A0AAV7XJ66"/>
<reference evidence="1" key="1">
    <citation type="submission" date="2022-12" db="EMBL/GenBank/DDBJ databases">
        <title>Chromosome-level genome assembly of the bean flower thrips Megalurothrips usitatus.</title>
        <authorList>
            <person name="Ma L."/>
            <person name="Liu Q."/>
            <person name="Li H."/>
            <person name="Cai W."/>
        </authorList>
    </citation>
    <scope>NUCLEOTIDE SEQUENCE</scope>
    <source>
        <strain evidence="1">Cailab_2022a</strain>
    </source>
</reference>
<dbReference type="EMBL" id="JAPTSV010000009">
    <property type="protein sequence ID" value="KAJ1524610.1"/>
    <property type="molecule type" value="Genomic_DNA"/>
</dbReference>
<accession>A0AAV7XJ66</accession>
<keyword evidence="2" id="KW-1185">Reference proteome</keyword>
<proteinExistence type="predicted"/>
<name>A0AAV7XJ66_9NEOP</name>
<organism evidence="1 2">
    <name type="scientific">Megalurothrips usitatus</name>
    <name type="common">bean blossom thrips</name>
    <dbReference type="NCBI Taxonomy" id="439358"/>
    <lineage>
        <taxon>Eukaryota</taxon>
        <taxon>Metazoa</taxon>
        <taxon>Ecdysozoa</taxon>
        <taxon>Arthropoda</taxon>
        <taxon>Hexapoda</taxon>
        <taxon>Insecta</taxon>
        <taxon>Pterygota</taxon>
        <taxon>Neoptera</taxon>
        <taxon>Paraneoptera</taxon>
        <taxon>Thysanoptera</taxon>
        <taxon>Terebrantia</taxon>
        <taxon>Thripoidea</taxon>
        <taxon>Thripidae</taxon>
        <taxon>Megalurothrips</taxon>
    </lineage>
</organism>